<dbReference type="InterPro" id="IPR040911">
    <property type="entry name" value="Exostosin_GT47"/>
</dbReference>
<organism evidence="5">
    <name type="scientific">Dunaliella tertiolecta</name>
    <name type="common">Green alga</name>
    <dbReference type="NCBI Taxonomy" id="3047"/>
    <lineage>
        <taxon>Eukaryota</taxon>
        <taxon>Viridiplantae</taxon>
        <taxon>Chlorophyta</taxon>
        <taxon>core chlorophytes</taxon>
        <taxon>Chlorophyceae</taxon>
        <taxon>CS clade</taxon>
        <taxon>Chlamydomonadales</taxon>
        <taxon>Dunaliellaceae</taxon>
        <taxon>Dunaliella</taxon>
    </lineage>
</organism>
<dbReference type="AlphaFoldDB" id="A0A7S3QU18"/>
<sequence>MLTPAQVNPWDGVTLLLSLSIIKSRLIGAWAPNVYVFNKVPQYSIELLDCCKSLSTFSNYGLGPVEKDLHARVSGGSFHTNQFALDVILYFKFLNYSRRVAGPEEAHFVFLPLFFSLIQKSKKHCPHCSRGIAASTSAATQTKFLEECLSHDEIVRKRVIISLARTPPNYLDGLLAGKFYNFTRNWIFFGIEKPEIQLPLTVVMVPYPTIFHFSADKVSIQLSPRPVFVSFGSPRLGMDPVKSSPRSPDTMRLRNTLMSMLFASRTSLNISVLTKSNFTISRLYSIMKVSTFCIQPPGDTRTRRGFYDALLLGCIPVLFNSKHRSADYDLRGFDLSRASIQVPEEAIVGGGGSIFKVLQEISRSEILSMQTYIAKHRSFLQYSSYQDERLDAFSMILDTLETETTFCEHCLRNDTPGNLI</sequence>
<evidence type="ECO:0000256" key="3">
    <source>
        <dbReference type="ARBA" id="ARBA00023034"/>
    </source>
</evidence>
<dbReference type="PANTHER" id="PTHR11062:SF281">
    <property type="entry name" value="EXOSTOSIN-LIKE 2"/>
    <property type="match status" value="1"/>
</dbReference>
<reference evidence="5" key="1">
    <citation type="submission" date="2021-01" db="EMBL/GenBank/DDBJ databases">
        <authorList>
            <person name="Corre E."/>
            <person name="Pelletier E."/>
            <person name="Niang G."/>
            <person name="Scheremetjew M."/>
            <person name="Finn R."/>
            <person name="Kale V."/>
            <person name="Holt S."/>
            <person name="Cochrane G."/>
            <person name="Meng A."/>
            <person name="Brown T."/>
            <person name="Cohen L."/>
        </authorList>
    </citation>
    <scope>NUCLEOTIDE SEQUENCE</scope>
    <source>
        <strain evidence="5">CCMP1320</strain>
    </source>
</reference>
<proteinExistence type="inferred from homology"/>
<accession>A0A7S3QU18</accession>
<dbReference type="Pfam" id="PF03016">
    <property type="entry name" value="Exostosin_GT47"/>
    <property type="match status" value="1"/>
</dbReference>
<comment type="similarity">
    <text evidence="2">Belongs to the glycosyltransferase 47 family.</text>
</comment>
<dbReference type="GO" id="GO:0016757">
    <property type="term" value="F:glycosyltransferase activity"/>
    <property type="evidence" value="ECO:0007669"/>
    <property type="project" value="InterPro"/>
</dbReference>
<comment type="subcellular location">
    <subcellularLocation>
        <location evidence="1">Golgi apparatus membrane</location>
        <topology evidence="1">Single-pass type II membrane protein</topology>
    </subcellularLocation>
</comment>
<dbReference type="PANTHER" id="PTHR11062">
    <property type="entry name" value="EXOSTOSIN HEPARAN SULFATE GLYCOSYLTRANSFERASE -RELATED"/>
    <property type="match status" value="1"/>
</dbReference>
<evidence type="ECO:0000259" key="4">
    <source>
        <dbReference type="Pfam" id="PF03016"/>
    </source>
</evidence>
<dbReference type="GO" id="GO:0000139">
    <property type="term" value="C:Golgi membrane"/>
    <property type="evidence" value="ECO:0007669"/>
    <property type="project" value="UniProtKB-SubCell"/>
</dbReference>
<dbReference type="InterPro" id="IPR004263">
    <property type="entry name" value="Exostosin"/>
</dbReference>
<dbReference type="EMBL" id="HBIP01014130">
    <property type="protein sequence ID" value="CAE0493086.1"/>
    <property type="molecule type" value="Transcribed_RNA"/>
</dbReference>
<gene>
    <name evidence="5" type="ORF">DTER00134_LOCUS8159</name>
</gene>
<evidence type="ECO:0000313" key="5">
    <source>
        <dbReference type="EMBL" id="CAE0493086.1"/>
    </source>
</evidence>
<name>A0A7S3QU18_DUNTE</name>
<evidence type="ECO:0000256" key="2">
    <source>
        <dbReference type="ARBA" id="ARBA00010271"/>
    </source>
</evidence>
<keyword evidence="3" id="KW-0333">Golgi apparatus</keyword>
<feature type="domain" description="Exostosin GT47" evidence="4">
    <location>
        <begin position="203"/>
        <end position="348"/>
    </location>
</feature>
<evidence type="ECO:0000256" key="1">
    <source>
        <dbReference type="ARBA" id="ARBA00004323"/>
    </source>
</evidence>
<protein>
    <recommendedName>
        <fullName evidence="4">Exostosin GT47 domain-containing protein</fullName>
    </recommendedName>
</protein>